<dbReference type="EMBL" id="CH991573">
    <property type="protein sequence ID" value="EDQ85491.1"/>
    <property type="molecule type" value="Genomic_DNA"/>
</dbReference>
<keyword evidence="3" id="KW-1185">Reference proteome</keyword>
<dbReference type="Gene3D" id="2.60.40.10">
    <property type="entry name" value="Immunoglobulins"/>
    <property type="match status" value="1"/>
</dbReference>
<keyword evidence="1" id="KW-0732">Signal</keyword>
<dbReference type="GeneID" id="5894970"/>
<dbReference type="SUPFAM" id="SSF49299">
    <property type="entry name" value="PKD domain"/>
    <property type="match status" value="1"/>
</dbReference>
<dbReference type="InParanoid" id="A9VAI2"/>
<dbReference type="InterPro" id="IPR013783">
    <property type="entry name" value="Ig-like_fold"/>
</dbReference>
<dbReference type="InterPro" id="IPR035986">
    <property type="entry name" value="PKD_dom_sf"/>
</dbReference>
<dbReference type="AlphaFoldDB" id="A9VAI2"/>
<dbReference type="KEGG" id="mbr:MONBRDRAFT_29235"/>
<feature type="chain" id="PRO_5002744858" description="PKD domain-containing protein" evidence="1">
    <location>
        <begin position="21"/>
        <end position="137"/>
    </location>
</feature>
<sequence length="137" mass="14962">MAFGKMTMVALAALVALVSAASYTHHHLYAPMDPECNPCTPQIDNHTTIEPVPGLRATVEIIADYGSCSPAFNSYQWRVSWGDGVESIKNISYLSPEQAQYTYQAPGTYNVSVAYCAYPQYCCLSCTYLSKVLTISG</sequence>
<name>A9VAI2_MONBE</name>
<gene>
    <name evidence="2" type="ORF">MONBRDRAFT_29235</name>
</gene>
<proteinExistence type="predicted"/>
<evidence type="ECO:0008006" key="4">
    <source>
        <dbReference type="Google" id="ProtNLM"/>
    </source>
</evidence>
<protein>
    <recommendedName>
        <fullName evidence="4">PKD domain-containing protein</fullName>
    </recommendedName>
</protein>
<dbReference type="OMA" id="CNPCTPQ"/>
<evidence type="ECO:0000313" key="2">
    <source>
        <dbReference type="EMBL" id="EDQ85491.1"/>
    </source>
</evidence>
<evidence type="ECO:0000256" key="1">
    <source>
        <dbReference type="SAM" id="SignalP"/>
    </source>
</evidence>
<dbReference type="Proteomes" id="UP000001357">
    <property type="component" value="Unassembled WGS sequence"/>
</dbReference>
<dbReference type="RefSeq" id="XP_001749682.1">
    <property type="nucleotide sequence ID" value="XM_001749630.1"/>
</dbReference>
<accession>A9VAI2</accession>
<reference evidence="2 3" key="1">
    <citation type="journal article" date="2008" name="Nature">
        <title>The genome of the choanoflagellate Monosiga brevicollis and the origin of metazoans.</title>
        <authorList>
            <consortium name="JGI Sequencing"/>
            <person name="King N."/>
            <person name="Westbrook M.J."/>
            <person name="Young S.L."/>
            <person name="Kuo A."/>
            <person name="Abedin M."/>
            <person name="Chapman J."/>
            <person name="Fairclough S."/>
            <person name="Hellsten U."/>
            <person name="Isogai Y."/>
            <person name="Letunic I."/>
            <person name="Marr M."/>
            <person name="Pincus D."/>
            <person name="Putnam N."/>
            <person name="Rokas A."/>
            <person name="Wright K.J."/>
            <person name="Zuzow R."/>
            <person name="Dirks W."/>
            <person name="Good M."/>
            <person name="Goodstein D."/>
            <person name="Lemons D."/>
            <person name="Li W."/>
            <person name="Lyons J.B."/>
            <person name="Morris A."/>
            <person name="Nichols S."/>
            <person name="Richter D.J."/>
            <person name="Salamov A."/>
            <person name="Bork P."/>
            <person name="Lim W.A."/>
            <person name="Manning G."/>
            <person name="Miller W.T."/>
            <person name="McGinnis W."/>
            <person name="Shapiro H."/>
            <person name="Tjian R."/>
            <person name="Grigoriev I.V."/>
            <person name="Rokhsar D."/>
        </authorList>
    </citation>
    <scope>NUCLEOTIDE SEQUENCE [LARGE SCALE GENOMIC DNA]</scope>
    <source>
        <strain evidence="3">MX1 / ATCC 50154</strain>
    </source>
</reference>
<organism evidence="2 3">
    <name type="scientific">Monosiga brevicollis</name>
    <name type="common">Choanoflagellate</name>
    <dbReference type="NCBI Taxonomy" id="81824"/>
    <lineage>
        <taxon>Eukaryota</taxon>
        <taxon>Choanoflagellata</taxon>
        <taxon>Craspedida</taxon>
        <taxon>Salpingoecidae</taxon>
        <taxon>Monosiga</taxon>
    </lineage>
</organism>
<feature type="signal peptide" evidence="1">
    <location>
        <begin position="1"/>
        <end position="20"/>
    </location>
</feature>
<evidence type="ECO:0000313" key="3">
    <source>
        <dbReference type="Proteomes" id="UP000001357"/>
    </source>
</evidence>